<protein>
    <submittedName>
        <fullName evidence="1">Uncharacterized protein</fullName>
    </submittedName>
</protein>
<reference evidence="1" key="2">
    <citation type="submission" date="2022-03" db="EMBL/GenBank/DDBJ databases">
        <title>Draft title - Genomic analysis of global carrot germplasm unveils the trajectory of domestication and the origin of high carotenoid orange carrot.</title>
        <authorList>
            <person name="Iorizzo M."/>
            <person name="Ellison S."/>
            <person name="Senalik D."/>
            <person name="Macko-Podgorni A."/>
            <person name="Grzebelus D."/>
            <person name="Bostan H."/>
            <person name="Rolling W."/>
            <person name="Curaba J."/>
            <person name="Simon P."/>
        </authorList>
    </citation>
    <scope>NUCLEOTIDE SEQUENCE</scope>
    <source>
        <tissue evidence="1">Leaf</tissue>
    </source>
</reference>
<dbReference type="KEGG" id="dcr:108207384"/>
<reference evidence="1" key="1">
    <citation type="journal article" date="2016" name="Nat. Genet.">
        <title>A high-quality carrot genome assembly provides new insights into carotenoid accumulation and asterid genome evolution.</title>
        <authorList>
            <person name="Iorizzo M."/>
            <person name="Ellison S."/>
            <person name="Senalik D."/>
            <person name="Zeng P."/>
            <person name="Satapoomin P."/>
            <person name="Huang J."/>
            <person name="Bowman M."/>
            <person name="Iovene M."/>
            <person name="Sanseverino W."/>
            <person name="Cavagnaro P."/>
            <person name="Yildiz M."/>
            <person name="Macko-Podgorni A."/>
            <person name="Moranska E."/>
            <person name="Grzebelus E."/>
            <person name="Grzebelus D."/>
            <person name="Ashrafi H."/>
            <person name="Zheng Z."/>
            <person name="Cheng S."/>
            <person name="Spooner D."/>
            <person name="Van Deynze A."/>
            <person name="Simon P."/>
        </authorList>
    </citation>
    <scope>NUCLEOTIDE SEQUENCE</scope>
    <source>
        <tissue evidence="1">Leaf</tissue>
    </source>
</reference>
<name>A0A162ARI3_DAUCS</name>
<accession>A0A162ARI3</accession>
<dbReference type="EMBL" id="CP093344">
    <property type="protein sequence ID" value="WOG87143.1"/>
    <property type="molecule type" value="Genomic_DNA"/>
</dbReference>
<dbReference type="CDD" id="cd17546">
    <property type="entry name" value="REC_hyHK_CKI1_RcsC-like"/>
    <property type="match status" value="1"/>
</dbReference>
<dbReference type="InterPro" id="IPR011006">
    <property type="entry name" value="CheY-like_superfamily"/>
</dbReference>
<organism evidence="1 2">
    <name type="scientific">Daucus carota subsp. sativus</name>
    <name type="common">Carrot</name>
    <dbReference type="NCBI Taxonomy" id="79200"/>
    <lineage>
        <taxon>Eukaryota</taxon>
        <taxon>Viridiplantae</taxon>
        <taxon>Streptophyta</taxon>
        <taxon>Embryophyta</taxon>
        <taxon>Tracheophyta</taxon>
        <taxon>Spermatophyta</taxon>
        <taxon>Magnoliopsida</taxon>
        <taxon>eudicotyledons</taxon>
        <taxon>Gunneridae</taxon>
        <taxon>Pentapetalae</taxon>
        <taxon>asterids</taxon>
        <taxon>campanulids</taxon>
        <taxon>Apiales</taxon>
        <taxon>Apiaceae</taxon>
        <taxon>Apioideae</taxon>
        <taxon>Scandiceae</taxon>
        <taxon>Daucinae</taxon>
        <taxon>Daucus</taxon>
        <taxon>Daucus sect. Daucus</taxon>
    </lineage>
</organism>
<dbReference type="GO" id="GO:0000160">
    <property type="term" value="P:phosphorelay signal transduction system"/>
    <property type="evidence" value="ECO:0007669"/>
    <property type="project" value="InterPro"/>
</dbReference>
<dbReference type="SUPFAM" id="SSF52172">
    <property type="entry name" value="CheY-like"/>
    <property type="match status" value="1"/>
</dbReference>
<dbReference type="InterPro" id="IPR052048">
    <property type="entry name" value="ST_Response_Regulator"/>
</dbReference>
<dbReference type="Pfam" id="PF00072">
    <property type="entry name" value="Response_reg"/>
    <property type="match status" value="1"/>
</dbReference>
<keyword evidence="2" id="KW-1185">Reference proteome</keyword>
<dbReference type="InterPro" id="IPR001789">
    <property type="entry name" value="Sig_transdc_resp-reg_receiver"/>
</dbReference>
<sequence>MAKKIISSKERNLSALVVDDDTVCRLVHVAYCESHNFETCSVENGREAVDLVRSGRQFDVIFMDFSMPVMNGIQATRELRAMGVKTMIVGIDCDPDFLGEDPFQAGMDRVYEKPMTHEIVISVRQALLNNYNM</sequence>
<gene>
    <name evidence="1" type="ORF">DCAR_0206366</name>
</gene>
<dbReference type="PANTHER" id="PTHR43228">
    <property type="entry name" value="TWO-COMPONENT RESPONSE REGULATOR"/>
    <property type="match status" value="1"/>
</dbReference>
<evidence type="ECO:0000313" key="2">
    <source>
        <dbReference type="Proteomes" id="UP000077755"/>
    </source>
</evidence>
<proteinExistence type="predicted"/>
<dbReference type="OrthoDB" id="21225at2759"/>
<dbReference type="Proteomes" id="UP000077755">
    <property type="component" value="Chromosome 2"/>
</dbReference>
<dbReference type="OMA" id="AYCESHN"/>
<dbReference type="SMART" id="SM00448">
    <property type="entry name" value="REC"/>
    <property type="match status" value="1"/>
</dbReference>
<dbReference type="Gramene" id="KZN04813">
    <property type="protein sequence ID" value="KZN04813"/>
    <property type="gene ID" value="DCAR_005650"/>
</dbReference>
<dbReference type="AlphaFoldDB" id="A0A162ARI3"/>
<evidence type="ECO:0000313" key="1">
    <source>
        <dbReference type="EMBL" id="WOG87143.1"/>
    </source>
</evidence>
<dbReference type="PANTHER" id="PTHR43228:SF1">
    <property type="entry name" value="TWO-COMPONENT RESPONSE REGULATOR ARR22"/>
    <property type="match status" value="1"/>
</dbReference>
<dbReference type="PROSITE" id="PS50110">
    <property type="entry name" value="RESPONSE_REGULATORY"/>
    <property type="match status" value="1"/>
</dbReference>
<dbReference type="Gene3D" id="3.40.50.2300">
    <property type="match status" value="1"/>
</dbReference>